<keyword evidence="15" id="KW-1185">Reference proteome</keyword>
<feature type="compositionally biased region" description="Polar residues" evidence="9">
    <location>
        <begin position="169"/>
        <end position="182"/>
    </location>
</feature>
<feature type="domain" description="Chromatin assembly factor 1 subunit A dimerization" evidence="11">
    <location>
        <begin position="350"/>
        <end position="409"/>
    </location>
</feature>
<keyword evidence="8" id="KW-0131">Cell cycle</keyword>
<evidence type="ECO:0000313" key="15">
    <source>
        <dbReference type="Proteomes" id="UP000694569"/>
    </source>
</evidence>
<evidence type="ECO:0000256" key="3">
    <source>
        <dbReference type="ARBA" id="ARBA00022705"/>
    </source>
</evidence>
<feature type="domain" description="Chromatin assembly factor 1 p150 subunit acidic region" evidence="10">
    <location>
        <begin position="191"/>
        <end position="263"/>
    </location>
</feature>
<feature type="region of interest" description="Disordered" evidence="9">
    <location>
        <begin position="646"/>
        <end position="678"/>
    </location>
</feature>
<dbReference type="GeneTree" id="ENSGT00440000034888"/>
<evidence type="ECO:0000259" key="10">
    <source>
        <dbReference type="Pfam" id="PF11600"/>
    </source>
</evidence>
<dbReference type="GO" id="GO:0006334">
    <property type="term" value="P:nucleosome assembly"/>
    <property type="evidence" value="ECO:0007669"/>
    <property type="project" value="TreeGrafter"/>
</dbReference>
<comment type="subcellular location">
    <subcellularLocation>
        <location evidence="1">Nucleus</location>
    </subcellularLocation>
</comment>
<keyword evidence="7" id="KW-0539">Nucleus</keyword>
<evidence type="ECO:0000259" key="11">
    <source>
        <dbReference type="Pfam" id="PF12253"/>
    </source>
</evidence>
<dbReference type="InterPro" id="IPR029105">
    <property type="entry name" value="CAF1-p150_C2"/>
</dbReference>
<reference evidence="14" key="2">
    <citation type="submission" date="2025-09" db="UniProtKB">
        <authorList>
            <consortium name="Ensembl"/>
        </authorList>
    </citation>
    <scope>IDENTIFICATION</scope>
</reference>
<sequence length="723" mass="82000">MLSSSSSVKCIFFSFAVMKSSSSVTSKKMVQARLPFKWMNPAPKEKEENLEKKLKVAPKHSPPHSMNLCDTSIEDTENNCEIEVRLPKAINGKGPLDQYLKKTLKVNLPQPTITIDLTEDSDSGQVGKGLLPEETRTLLTNGALSPNKPSSLVLTTETDKCEYHVATPEQGQSTEPSSTGSMSPEKDFEVKKQRLQAEKSTRELAREEAKAAKERVREEAKKKRDEEKELKEKERREKKEREDKEKAEKLRIKEEKKKEKMEIFASFCGKFAPFEIKKNMAVAPLCRVAFESEASEQLDRLLKEQNYHTSFLLEIKARKPKSMGQTVVPQVACVLIPDTVPERQRFGRMKLLQFCENYRPAYWGTWNRRSRIIASRKPWAQDTKILDYEMDSDEEWEEEEPGESLSHSEGVSVFMLVSDALIMIVSKIYFLSQESADLENQKVRQRLKAKEWDELQSKGKRFRVLQPVIIGCIWQESNAAEIRLLKRFATCILESPLAEEELTQEISCNRNLKDRQILSQLLPLLHGNVNGSKTIIQEFQEYCRQGLFSEGESNQTPITVPSKACLKRLISENSVYEKRPEHRMCWYVHLEVLKNFEKANLPVPCQWTYITQVNSSKEDCGVPAGSMPTVSSKRKSAGSMPITKFMKRHSDSRPSPSEAGSMPASGIGENIGGTARVPSTPAVPGIGTDTSISATLIVSEHPATCLHRNSSFFFIQFYILKSQ</sequence>
<dbReference type="OrthoDB" id="79480at2759"/>
<evidence type="ECO:0000256" key="2">
    <source>
        <dbReference type="ARBA" id="ARBA00006913"/>
    </source>
</evidence>
<evidence type="ECO:0000256" key="7">
    <source>
        <dbReference type="ARBA" id="ARBA00023242"/>
    </source>
</evidence>
<dbReference type="Proteomes" id="UP000694569">
    <property type="component" value="Unplaced"/>
</dbReference>
<evidence type="ECO:0000256" key="1">
    <source>
        <dbReference type="ARBA" id="ARBA00004123"/>
    </source>
</evidence>
<feature type="domain" description="Chromatin assembly factor 1 subunit p150 N-terminal" evidence="13">
    <location>
        <begin position="22"/>
        <end position="123"/>
    </location>
</feature>
<evidence type="ECO:0000256" key="4">
    <source>
        <dbReference type="ARBA" id="ARBA00022763"/>
    </source>
</evidence>
<comment type="similarity">
    <text evidence="2">Belongs to the CHAF1A family.</text>
</comment>
<accession>A0A8C5MAY1</accession>
<protein>
    <submittedName>
        <fullName evidence="14">Chromatin assembly factor 1 subunit A</fullName>
    </submittedName>
</protein>
<feature type="domain" description="Chromatin assembly factor 1 subunit p150 C-terminal" evidence="12">
    <location>
        <begin position="449"/>
        <end position="649"/>
    </location>
</feature>
<dbReference type="Pfam" id="PF15539">
    <property type="entry name" value="CAF1-p150_C2"/>
    <property type="match status" value="1"/>
</dbReference>
<dbReference type="InterPro" id="IPR021644">
    <property type="entry name" value="CAF-1_p150_acidic"/>
</dbReference>
<dbReference type="Pfam" id="PF11600">
    <property type="entry name" value="CAF1A_acidic"/>
    <property type="match status" value="1"/>
</dbReference>
<dbReference type="InterPro" id="IPR029091">
    <property type="entry name" value="CAF1_p150_N"/>
</dbReference>
<keyword evidence="3" id="KW-0235">DNA replication</keyword>
<dbReference type="PANTHER" id="PTHR15272">
    <property type="entry name" value="CHROMATIN ASSEMBLY FACTOR 1 SUBUNIT A CAF-1 SUBUNIT A"/>
    <property type="match status" value="1"/>
</dbReference>
<keyword evidence="5" id="KW-0143">Chaperone</keyword>
<keyword evidence="6" id="KW-0234">DNA repair</keyword>
<name>A0A8C5MAY1_9ANUR</name>
<dbReference type="GO" id="GO:0006260">
    <property type="term" value="P:DNA replication"/>
    <property type="evidence" value="ECO:0007669"/>
    <property type="project" value="UniProtKB-KW"/>
</dbReference>
<reference evidence="14" key="1">
    <citation type="submission" date="2025-08" db="UniProtKB">
        <authorList>
            <consortium name="Ensembl"/>
        </authorList>
    </citation>
    <scope>IDENTIFICATION</scope>
</reference>
<dbReference type="GO" id="GO:0006281">
    <property type="term" value="P:DNA repair"/>
    <property type="evidence" value="ECO:0007669"/>
    <property type="project" value="UniProtKB-KW"/>
</dbReference>
<dbReference type="PANTHER" id="PTHR15272:SF0">
    <property type="entry name" value="CHROMATIN ASSEMBLY FACTOR 1 SUBUNIT A"/>
    <property type="match status" value="1"/>
</dbReference>
<evidence type="ECO:0000256" key="8">
    <source>
        <dbReference type="ARBA" id="ARBA00023306"/>
    </source>
</evidence>
<evidence type="ECO:0000256" key="9">
    <source>
        <dbReference type="SAM" id="MobiDB-lite"/>
    </source>
</evidence>
<dbReference type="GO" id="GO:0005634">
    <property type="term" value="C:nucleus"/>
    <property type="evidence" value="ECO:0007669"/>
    <property type="project" value="UniProtKB-SubCell"/>
</dbReference>
<dbReference type="Pfam" id="PF15557">
    <property type="entry name" value="CAF1-p150_N"/>
    <property type="match status" value="1"/>
</dbReference>
<dbReference type="InterPro" id="IPR022043">
    <property type="entry name" value="CAF1A_DD"/>
</dbReference>
<dbReference type="Pfam" id="PF12253">
    <property type="entry name" value="CAF1A_dimeriz"/>
    <property type="match status" value="1"/>
</dbReference>
<feature type="region of interest" description="Disordered" evidence="9">
    <location>
        <begin position="166"/>
        <end position="247"/>
    </location>
</feature>
<dbReference type="Ensembl" id="ENSLLET00000011820.1">
    <property type="protein sequence ID" value="ENSLLEP00000011364.1"/>
    <property type="gene ID" value="ENSLLEG00000007112.1"/>
</dbReference>
<evidence type="ECO:0000259" key="13">
    <source>
        <dbReference type="Pfam" id="PF15557"/>
    </source>
</evidence>
<keyword evidence="4" id="KW-0227">DNA damage</keyword>
<proteinExistence type="inferred from homology"/>
<evidence type="ECO:0000313" key="14">
    <source>
        <dbReference type="Ensembl" id="ENSLLEP00000011364.1"/>
    </source>
</evidence>
<dbReference type="AlphaFoldDB" id="A0A8C5MAY1"/>
<evidence type="ECO:0000256" key="5">
    <source>
        <dbReference type="ARBA" id="ARBA00023186"/>
    </source>
</evidence>
<gene>
    <name evidence="14" type="primary">CHAF1A</name>
</gene>
<evidence type="ECO:0000256" key="6">
    <source>
        <dbReference type="ARBA" id="ARBA00023204"/>
    </source>
</evidence>
<evidence type="ECO:0000259" key="12">
    <source>
        <dbReference type="Pfam" id="PF15539"/>
    </source>
</evidence>
<feature type="compositionally biased region" description="Basic and acidic residues" evidence="9">
    <location>
        <begin position="184"/>
        <end position="247"/>
    </location>
</feature>
<organism evidence="14 15">
    <name type="scientific">Leptobrachium leishanense</name>
    <name type="common">Leishan spiny toad</name>
    <dbReference type="NCBI Taxonomy" id="445787"/>
    <lineage>
        <taxon>Eukaryota</taxon>
        <taxon>Metazoa</taxon>
        <taxon>Chordata</taxon>
        <taxon>Craniata</taxon>
        <taxon>Vertebrata</taxon>
        <taxon>Euteleostomi</taxon>
        <taxon>Amphibia</taxon>
        <taxon>Batrachia</taxon>
        <taxon>Anura</taxon>
        <taxon>Pelobatoidea</taxon>
        <taxon>Megophryidae</taxon>
        <taxon>Leptobrachium</taxon>
    </lineage>
</organism>
<dbReference type="GO" id="GO:0033186">
    <property type="term" value="C:CAF-1 complex"/>
    <property type="evidence" value="ECO:0007669"/>
    <property type="project" value="TreeGrafter"/>
</dbReference>